<evidence type="ECO:0000313" key="2">
    <source>
        <dbReference type="Proteomes" id="UP000325218"/>
    </source>
</evidence>
<dbReference type="AlphaFoldDB" id="A0A5D0CT16"/>
<proteinExistence type="predicted"/>
<organism evidence="1 2">
    <name type="scientific">Paenibacillus faecis</name>
    <dbReference type="NCBI Taxonomy" id="862114"/>
    <lineage>
        <taxon>Bacteria</taxon>
        <taxon>Bacillati</taxon>
        <taxon>Bacillota</taxon>
        <taxon>Bacilli</taxon>
        <taxon>Bacillales</taxon>
        <taxon>Paenibacillaceae</taxon>
        <taxon>Paenibacillus</taxon>
    </lineage>
</organism>
<dbReference type="OrthoDB" id="5845122at2"/>
<evidence type="ECO:0008006" key="3">
    <source>
        <dbReference type="Google" id="ProtNLM"/>
    </source>
</evidence>
<dbReference type="Proteomes" id="UP000325218">
    <property type="component" value="Unassembled WGS sequence"/>
</dbReference>
<dbReference type="EMBL" id="VSDO01000002">
    <property type="protein sequence ID" value="TYA13121.1"/>
    <property type="molecule type" value="Genomic_DNA"/>
</dbReference>
<reference evidence="1 2" key="1">
    <citation type="submission" date="2019-08" db="EMBL/GenBank/DDBJ databases">
        <title>Genome sequencing of Paenibacillus faecis DSM 23593(T).</title>
        <authorList>
            <person name="Kook J.-K."/>
            <person name="Park S.-N."/>
            <person name="Lim Y.K."/>
        </authorList>
    </citation>
    <scope>NUCLEOTIDE SEQUENCE [LARGE SCALE GENOMIC DNA]</scope>
    <source>
        <strain evidence="1 2">DSM 23593</strain>
    </source>
</reference>
<dbReference type="RefSeq" id="WP_148451719.1">
    <property type="nucleotide sequence ID" value="NZ_VSDO01000002.1"/>
</dbReference>
<keyword evidence="2" id="KW-1185">Reference proteome</keyword>
<evidence type="ECO:0000313" key="1">
    <source>
        <dbReference type="EMBL" id="TYA13121.1"/>
    </source>
</evidence>
<protein>
    <recommendedName>
        <fullName evidence="3">SLH domain-containing protein</fullName>
    </recommendedName>
</protein>
<comment type="caution">
    <text evidence="1">The sequence shown here is derived from an EMBL/GenBank/DDBJ whole genome shotgun (WGS) entry which is preliminary data.</text>
</comment>
<sequence>MNEKVGDMLKMRKVMVLLVCAAALLTTMGGSGSGPAFGAGAGDPGDLSKLDIKMSRAEFMKMVLLTLSSGPDQASVDAGHDQDYVQSALEGELYDERDFSNTALSWDQPVIRKEAARIAARAIGERTEDDAKWFYLATRKGLMTGLGQGRLGEQEAVTRSQAAAIVERIHKVRLGGKLPVDKYAVSSAELAWHGTNIFTVMPEVFVASEEQLKGKPVEELWRKDQMVVDPGNGKYKSELEALIAIDLEDPHDPNLKLLPPLKELKWDYFPSSVNGVPTKYIPVAKLPPSYFLLFKGKEVYNKDSRLYNANPNGPNYGILGIESPDLKAFYEKGVLNGLGTLFHKKAGDIHGYIMPKKGWTQGIHPIEVRIYTPVRTNYGYKTNILIEVDGPLIKTYPGG</sequence>
<gene>
    <name evidence="1" type="ORF">FRY98_10630</name>
</gene>
<name>A0A5D0CT16_9BACL</name>
<accession>A0A5D0CT16</accession>